<keyword evidence="2" id="KW-1003">Cell membrane</keyword>
<evidence type="ECO:0000256" key="4">
    <source>
        <dbReference type="ARBA" id="ARBA00022989"/>
    </source>
</evidence>
<dbReference type="InterPro" id="IPR007168">
    <property type="entry name" value="Phageshock_PspC_N"/>
</dbReference>
<dbReference type="InterPro" id="IPR052027">
    <property type="entry name" value="PspC"/>
</dbReference>
<evidence type="ECO:0000256" key="6">
    <source>
        <dbReference type="SAM" id="Phobius"/>
    </source>
</evidence>
<gene>
    <name evidence="8" type="ORF">DLJ54_03295</name>
</gene>
<evidence type="ECO:0000259" key="7">
    <source>
        <dbReference type="Pfam" id="PF04024"/>
    </source>
</evidence>
<feature type="domain" description="Phage shock protein PspC N-terminal" evidence="7">
    <location>
        <begin position="23"/>
        <end position="79"/>
    </location>
</feature>
<keyword evidence="5 6" id="KW-0472">Membrane</keyword>
<evidence type="ECO:0000256" key="3">
    <source>
        <dbReference type="ARBA" id="ARBA00022692"/>
    </source>
</evidence>
<dbReference type="EMBL" id="QHCV01000022">
    <property type="protein sequence ID" value="RAV32453.1"/>
    <property type="molecule type" value="Genomic_DNA"/>
</dbReference>
<accession>A0A364V713</accession>
<keyword evidence="9" id="KW-1185">Reference proteome</keyword>
<keyword evidence="4 6" id="KW-1133">Transmembrane helix</keyword>
<reference evidence="8 9" key="1">
    <citation type="journal article" date="2018" name="Syst. Appl. Microbiol.">
        <title>Corynebacterium heidelbergense sp. nov., isolated from the preen glands of Egyptian geese (Alopochen aegyptiacus).</title>
        <authorList>
            <person name="Braun M.S."/>
            <person name="Wang E."/>
            <person name="Zimmermann S."/>
            <person name="Wink M."/>
        </authorList>
    </citation>
    <scope>NUCLEOTIDE SEQUENCE [LARGE SCALE GENOMIC DNA]</scope>
    <source>
        <strain evidence="8 9">647</strain>
    </source>
</reference>
<dbReference type="AlphaFoldDB" id="A0A364V713"/>
<feature type="transmembrane region" description="Helical" evidence="6">
    <location>
        <begin position="33"/>
        <end position="51"/>
    </location>
</feature>
<dbReference type="PANTHER" id="PTHR33885">
    <property type="entry name" value="PHAGE SHOCK PROTEIN C"/>
    <property type="match status" value="1"/>
</dbReference>
<evidence type="ECO:0000256" key="1">
    <source>
        <dbReference type="ARBA" id="ARBA00004162"/>
    </source>
</evidence>
<comment type="subcellular location">
    <subcellularLocation>
        <location evidence="1">Cell membrane</location>
        <topology evidence="1">Single-pass membrane protein</topology>
    </subcellularLocation>
</comment>
<evidence type="ECO:0000256" key="2">
    <source>
        <dbReference type="ARBA" id="ARBA00022475"/>
    </source>
</evidence>
<name>A0A364V713_9CORY</name>
<dbReference type="GO" id="GO:0005886">
    <property type="term" value="C:plasma membrane"/>
    <property type="evidence" value="ECO:0007669"/>
    <property type="project" value="UniProtKB-SubCell"/>
</dbReference>
<sequence length="80" mass="8544">MSKKKDGGPAAGARTDCWNVGPKRLTRSTTNRMIGGVCGGIAEYFGIPAVVVRVLVVASILIPGPQVLLYLGAWYLMPKR</sequence>
<proteinExistence type="predicted"/>
<keyword evidence="3 6" id="KW-0812">Transmembrane</keyword>
<dbReference type="Proteomes" id="UP000251577">
    <property type="component" value="Unassembled WGS sequence"/>
</dbReference>
<feature type="transmembrane region" description="Helical" evidence="6">
    <location>
        <begin position="57"/>
        <end position="77"/>
    </location>
</feature>
<dbReference type="PANTHER" id="PTHR33885:SF3">
    <property type="entry name" value="PHAGE SHOCK PROTEIN C"/>
    <property type="match status" value="1"/>
</dbReference>
<evidence type="ECO:0000313" key="9">
    <source>
        <dbReference type="Proteomes" id="UP000251577"/>
    </source>
</evidence>
<dbReference type="Pfam" id="PF04024">
    <property type="entry name" value="PspC"/>
    <property type="match status" value="1"/>
</dbReference>
<organism evidence="8 9">
    <name type="scientific">Corynebacterium heidelbergense</name>
    <dbReference type="NCBI Taxonomy" id="2055947"/>
    <lineage>
        <taxon>Bacteria</taxon>
        <taxon>Bacillati</taxon>
        <taxon>Actinomycetota</taxon>
        <taxon>Actinomycetes</taxon>
        <taxon>Mycobacteriales</taxon>
        <taxon>Corynebacteriaceae</taxon>
        <taxon>Corynebacterium</taxon>
    </lineage>
</organism>
<evidence type="ECO:0000313" key="8">
    <source>
        <dbReference type="EMBL" id="RAV32453.1"/>
    </source>
</evidence>
<evidence type="ECO:0000256" key="5">
    <source>
        <dbReference type="ARBA" id="ARBA00023136"/>
    </source>
</evidence>
<comment type="caution">
    <text evidence="8">The sequence shown here is derived from an EMBL/GenBank/DDBJ whole genome shotgun (WGS) entry which is preliminary data.</text>
</comment>
<protein>
    <submittedName>
        <fullName evidence="8">PspC domain-containing protein</fullName>
    </submittedName>
</protein>